<sequence>MVEEFDNTDDEDRDNVRESLNEGEGTDCGLSEDGDSNDDCDNDTDISLASPPHTLPNISIPSE</sequence>
<keyword evidence="3" id="KW-1185">Reference proteome</keyword>
<proteinExistence type="predicted"/>
<feature type="compositionally biased region" description="Acidic residues" evidence="1">
    <location>
        <begin position="30"/>
        <end position="44"/>
    </location>
</feature>
<dbReference type="AlphaFoldDB" id="A0A4Y8DDD7"/>
<dbReference type="Proteomes" id="UP000297299">
    <property type="component" value="Unassembled WGS sequence"/>
</dbReference>
<feature type="compositionally biased region" description="Acidic residues" evidence="1">
    <location>
        <begin position="1"/>
        <end position="13"/>
    </location>
</feature>
<feature type="region of interest" description="Disordered" evidence="1">
    <location>
        <begin position="1"/>
        <end position="63"/>
    </location>
</feature>
<organism evidence="2 3">
    <name type="scientific">Botryotinia calthae</name>
    <dbReference type="NCBI Taxonomy" id="38488"/>
    <lineage>
        <taxon>Eukaryota</taxon>
        <taxon>Fungi</taxon>
        <taxon>Dikarya</taxon>
        <taxon>Ascomycota</taxon>
        <taxon>Pezizomycotina</taxon>
        <taxon>Leotiomycetes</taxon>
        <taxon>Helotiales</taxon>
        <taxon>Sclerotiniaceae</taxon>
        <taxon>Botryotinia</taxon>
    </lineage>
</organism>
<comment type="caution">
    <text evidence="2">The sequence shown here is derived from an EMBL/GenBank/DDBJ whole genome shotgun (WGS) entry which is preliminary data.</text>
</comment>
<evidence type="ECO:0000313" key="2">
    <source>
        <dbReference type="EMBL" id="TEY81147.1"/>
    </source>
</evidence>
<dbReference type="EMBL" id="PHWZ01000034">
    <property type="protein sequence ID" value="TEY81147.1"/>
    <property type="molecule type" value="Genomic_DNA"/>
</dbReference>
<accession>A0A4Y8DDD7</accession>
<reference evidence="2 3" key="1">
    <citation type="submission" date="2017-11" db="EMBL/GenBank/DDBJ databases">
        <title>Comparative genomics of Botrytis spp.</title>
        <authorList>
            <person name="Valero-Jimenez C.A."/>
            <person name="Tapia P."/>
            <person name="Veloso J."/>
            <person name="Silva-Moreno E."/>
            <person name="Staats M."/>
            <person name="Valdes J.H."/>
            <person name="Van Kan J.A.L."/>
        </authorList>
    </citation>
    <scope>NUCLEOTIDE SEQUENCE [LARGE SCALE GENOMIC DNA]</scope>
    <source>
        <strain evidence="2 3">MUCL2830</strain>
    </source>
</reference>
<evidence type="ECO:0000313" key="3">
    <source>
        <dbReference type="Proteomes" id="UP000297299"/>
    </source>
</evidence>
<evidence type="ECO:0000256" key="1">
    <source>
        <dbReference type="SAM" id="MobiDB-lite"/>
    </source>
</evidence>
<name>A0A4Y8DDD7_9HELO</name>
<protein>
    <submittedName>
        <fullName evidence="2">Uncharacterized protein</fullName>
    </submittedName>
</protein>
<gene>
    <name evidence="2" type="ORF">BOTCAL_0034g00110</name>
</gene>